<evidence type="ECO:0000313" key="5">
    <source>
        <dbReference type="RefSeq" id="XP_041426590.1"/>
    </source>
</evidence>
<dbReference type="Pfam" id="PF01826">
    <property type="entry name" value="TIL"/>
    <property type="match status" value="2"/>
</dbReference>
<evidence type="ECO:0000259" key="3">
    <source>
        <dbReference type="Pfam" id="PF01826"/>
    </source>
</evidence>
<dbReference type="InterPro" id="IPR051368">
    <property type="entry name" value="SerProtInhib-TIL_Domain"/>
</dbReference>
<dbReference type="KEGG" id="xla:108698002"/>
<dbReference type="Proteomes" id="UP000186698">
    <property type="component" value="Chromosome 7S"/>
</dbReference>
<sequence length="297" mass="31747">MGRFSAGVSFLKLASVFDAGIVLNFFLNQTVAPCPPGSEWSSCVACGSDCASLHVVCTDVCREGCRCLEYGYVFHEGSCIPQSDCPTAEPTTEVTSPPEWLLSSEIPTTVAPCPSGAEWSSCVACGSDCASLHVVCTDVCREGCRCLEYGYVFHEGSCIPRSNCPTAEPTTEVTSPPEWLPSSEIPTTAEEPTTLLWLPSSEIPIAETTTEVPSPPIWLPSSEIPTTETTTLTISDTMEPVLDTTQETSPTESTTTETAMMDWPTTTTESTTTETTTMDWPTTTTGTISIVFSCPVP</sequence>
<dbReference type="PANTHER" id="PTHR23259:SF82">
    <property type="entry name" value="SERINE PROTEASE INHIBITOR 1 PROTEIN"/>
    <property type="match status" value="1"/>
</dbReference>
<proteinExistence type="predicted"/>
<dbReference type="AlphaFoldDB" id="A0A8J1LD59"/>
<dbReference type="RefSeq" id="XP_041426590.1">
    <property type="nucleotide sequence ID" value="XM_041570656.1"/>
</dbReference>
<dbReference type="CDD" id="cd19941">
    <property type="entry name" value="TIL"/>
    <property type="match status" value="2"/>
</dbReference>
<keyword evidence="1" id="KW-0646">Protease inhibitor</keyword>
<evidence type="ECO:0000256" key="2">
    <source>
        <dbReference type="ARBA" id="ARBA00023157"/>
    </source>
</evidence>
<evidence type="ECO:0000256" key="1">
    <source>
        <dbReference type="ARBA" id="ARBA00022690"/>
    </source>
</evidence>
<feature type="domain" description="TIL" evidence="3">
    <location>
        <begin position="113"/>
        <end position="164"/>
    </location>
</feature>
<keyword evidence="2" id="KW-1015">Disulfide bond</keyword>
<evidence type="ECO:0000313" key="4">
    <source>
        <dbReference type="Proteomes" id="UP000186698"/>
    </source>
</evidence>
<keyword evidence="4" id="KW-1185">Reference proteome</keyword>
<dbReference type="Gene3D" id="2.10.25.10">
    <property type="entry name" value="Laminin"/>
    <property type="match status" value="2"/>
</dbReference>
<dbReference type="InterPro" id="IPR002919">
    <property type="entry name" value="TIL_dom"/>
</dbReference>
<dbReference type="InterPro" id="IPR036084">
    <property type="entry name" value="Ser_inhib-like_sf"/>
</dbReference>
<protein>
    <submittedName>
        <fullName evidence="5">Integumentary mucin C.1-like</fullName>
    </submittedName>
</protein>
<feature type="domain" description="TIL" evidence="3">
    <location>
        <begin position="34"/>
        <end position="85"/>
    </location>
</feature>
<dbReference type="SUPFAM" id="SSF57567">
    <property type="entry name" value="Serine protease inhibitors"/>
    <property type="match status" value="2"/>
</dbReference>
<organism evidence="4 5">
    <name type="scientific">Xenopus laevis</name>
    <name type="common">African clawed frog</name>
    <dbReference type="NCBI Taxonomy" id="8355"/>
    <lineage>
        <taxon>Eukaryota</taxon>
        <taxon>Metazoa</taxon>
        <taxon>Chordata</taxon>
        <taxon>Craniata</taxon>
        <taxon>Vertebrata</taxon>
        <taxon>Euteleostomi</taxon>
        <taxon>Amphibia</taxon>
        <taxon>Batrachia</taxon>
        <taxon>Anura</taxon>
        <taxon>Pipoidea</taxon>
        <taxon>Pipidae</taxon>
        <taxon>Xenopodinae</taxon>
        <taxon>Xenopus</taxon>
        <taxon>Xenopus</taxon>
    </lineage>
</organism>
<dbReference type="GeneID" id="108698002"/>
<name>A0A8J1LD59_XENLA</name>
<dbReference type="OrthoDB" id="5945029at2759"/>
<accession>A0A8J1LD59</accession>
<gene>
    <name evidence="5" type="primary">LOC108698002</name>
</gene>
<reference evidence="5" key="1">
    <citation type="submission" date="2025-08" db="UniProtKB">
        <authorList>
            <consortium name="RefSeq"/>
        </authorList>
    </citation>
    <scope>IDENTIFICATION</scope>
    <source>
        <strain evidence="5">J_2021</strain>
        <tissue evidence="5">Erythrocytes</tissue>
    </source>
</reference>
<dbReference type="PANTHER" id="PTHR23259">
    <property type="entry name" value="RIDDLE"/>
    <property type="match status" value="1"/>
</dbReference>
<dbReference type="GO" id="GO:0030414">
    <property type="term" value="F:peptidase inhibitor activity"/>
    <property type="evidence" value="ECO:0007669"/>
    <property type="project" value="UniProtKB-KW"/>
</dbReference>